<sequence length="221" mass="24036">MDVRRIKGLVGACRSLESFTFVGDDEAPSAGHPQFTPGEIPSILESHTETLKALYYAPTRIPDTTADLYRVPSLAGFSQLTDLTIKEFSMPPVPELPASLTKLVLLFCSIGVFPTLRSLTEACRTSLPFLRIVQVQCSAGTDDDELFDNRSVPLINSEFTVNMLSGLVGAGVGCKEGGRARHRHPLEDRWQTVLAIYSGLIQLEVLLIPIRFDASAGSVVS</sequence>
<evidence type="ECO:0000313" key="2">
    <source>
        <dbReference type="Proteomes" id="UP001194746"/>
    </source>
</evidence>
<name>A0AAD4CBG3_ASPNN</name>
<comment type="caution">
    <text evidence="1">The sequence shown here is derived from an EMBL/GenBank/DDBJ whole genome shotgun (WGS) entry which is preliminary data.</text>
</comment>
<proteinExistence type="predicted"/>
<accession>A0AAD4CBG3</accession>
<dbReference type="Proteomes" id="UP001194746">
    <property type="component" value="Unassembled WGS sequence"/>
</dbReference>
<organism evidence="1 2">
    <name type="scientific">Aspergillus nanangensis</name>
    <dbReference type="NCBI Taxonomy" id="2582783"/>
    <lineage>
        <taxon>Eukaryota</taxon>
        <taxon>Fungi</taxon>
        <taxon>Dikarya</taxon>
        <taxon>Ascomycota</taxon>
        <taxon>Pezizomycotina</taxon>
        <taxon>Eurotiomycetes</taxon>
        <taxon>Eurotiomycetidae</taxon>
        <taxon>Eurotiales</taxon>
        <taxon>Aspergillaceae</taxon>
        <taxon>Aspergillus</taxon>
        <taxon>Aspergillus subgen. Circumdati</taxon>
    </lineage>
</organism>
<reference evidence="1" key="2">
    <citation type="submission" date="2020-02" db="EMBL/GenBank/DDBJ databases">
        <authorList>
            <person name="Gilchrist C.L.M."/>
            <person name="Chooi Y.-H."/>
        </authorList>
    </citation>
    <scope>NUCLEOTIDE SEQUENCE</scope>
    <source>
        <strain evidence="1">MST-FP2251</strain>
    </source>
</reference>
<dbReference type="AlphaFoldDB" id="A0AAD4CBG3"/>
<protein>
    <submittedName>
        <fullName evidence="1">Uncharacterized protein</fullName>
    </submittedName>
</protein>
<keyword evidence="2" id="KW-1185">Reference proteome</keyword>
<reference evidence="1" key="1">
    <citation type="journal article" date="2019" name="Beilstein J. Org. Chem.">
        <title>Nanangenines: drimane sesquiterpenoids as the dominant metabolite cohort of a novel Australian fungus, Aspergillus nanangensis.</title>
        <authorList>
            <person name="Lacey H.J."/>
            <person name="Gilchrist C.L.M."/>
            <person name="Crombie A."/>
            <person name="Kalaitzis J.A."/>
            <person name="Vuong D."/>
            <person name="Rutledge P.J."/>
            <person name="Turner P."/>
            <person name="Pitt J.I."/>
            <person name="Lacey E."/>
            <person name="Chooi Y.H."/>
            <person name="Piggott A.M."/>
        </authorList>
    </citation>
    <scope>NUCLEOTIDE SEQUENCE</scope>
    <source>
        <strain evidence="1">MST-FP2251</strain>
    </source>
</reference>
<dbReference type="EMBL" id="VCAU01000176">
    <property type="protein sequence ID" value="KAF9883222.1"/>
    <property type="molecule type" value="Genomic_DNA"/>
</dbReference>
<evidence type="ECO:0000313" key="1">
    <source>
        <dbReference type="EMBL" id="KAF9883222.1"/>
    </source>
</evidence>
<gene>
    <name evidence="1" type="ORF">FE257_003849</name>
</gene>